<sequence length="446" mass="49883">MARSVADTQFLENEALSLLGRLDTVKPFALNTPMVRAAAISDEAQKGITSLLNRVSREVKHKIEAYILWLKNPLNARVPASEAQGRFAYLKLRFNNLLDQLDIFADVLSQRGEHITGVWLAGLDVLAKDALVLPGSYYEAPPLVCFIERGHGAAIRRARTRLPGGDDNPVAVIQVPRERLIGSGIASSIVHEVGHQGAALLNLVDSVKAALGERQAQGQDVFAWKLLDRWISEILSDFWAMAQLGIGATLGLMNVVSLPSYFVFRIGTDGPHPFPWIRVKISIAVGRALFPHLQWRYLENTWESFYPARKQKATTRQTVQALEHILPSFADLVVNHRPDSLRGQALKDVFPVKERQPVHLQKLYKRWKYAPRLMEAAPPTLAFAVLGQAKSDGNITSVEEVFLIRRMLTHWALLRTMHDCGAGKTLQASALQHRQINFTEQQLQLI</sequence>
<dbReference type="RefSeq" id="WP_345159937.1">
    <property type="nucleotide sequence ID" value="NZ_BAABHC010000016.1"/>
</dbReference>
<dbReference type="EMBL" id="BAABHC010000016">
    <property type="protein sequence ID" value="GAA4435707.1"/>
    <property type="molecule type" value="Genomic_DNA"/>
</dbReference>
<gene>
    <name evidence="1" type="ORF">GCM10023188_27890</name>
</gene>
<name>A0ABP8LTB7_9BACT</name>
<evidence type="ECO:0000313" key="1">
    <source>
        <dbReference type="EMBL" id="GAA4435707.1"/>
    </source>
</evidence>
<keyword evidence="2" id="KW-1185">Reference proteome</keyword>
<evidence type="ECO:0000313" key="2">
    <source>
        <dbReference type="Proteomes" id="UP001500552"/>
    </source>
</evidence>
<organism evidence="1 2">
    <name type="scientific">Pontibacter saemangeumensis</name>
    <dbReference type="NCBI Taxonomy" id="1084525"/>
    <lineage>
        <taxon>Bacteria</taxon>
        <taxon>Pseudomonadati</taxon>
        <taxon>Bacteroidota</taxon>
        <taxon>Cytophagia</taxon>
        <taxon>Cytophagales</taxon>
        <taxon>Hymenobacteraceae</taxon>
        <taxon>Pontibacter</taxon>
    </lineage>
</organism>
<proteinExistence type="predicted"/>
<comment type="caution">
    <text evidence="1">The sequence shown here is derived from an EMBL/GenBank/DDBJ whole genome shotgun (WGS) entry which is preliminary data.</text>
</comment>
<accession>A0ABP8LTB7</accession>
<reference evidence="2" key="1">
    <citation type="journal article" date="2019" name="Int. J. Syst. Evol. Microbiol.">
        <title>The Global Catalogue of Microorganisms (GCM) 10K type strain sequencing project: providing services to taxonomists for standard genome sequencing and annotation.</title>
        <authorList>
            <consortium name="The Broad Institute Genomics Platform"/>
            <consortium name="The Broad Institute Genome Sequencing Center for Infectious Disease"/>
            <person name="Wu L."/>
            <person name="Ma J."/>
        </authorList>
    </citation>
    <scope>NUCLEOTIDE SEQUENCE [LARGE SCALE GENOMIC DNA]</scope>
    <source>
        <strain evidence="2">JCM 17926</strain>
    </source>
</reference>
<protein>
    <submittedName>
        <fullName evidence="1">Uncharacterized protein</fullName>
    </submittedName>
</protein>
<dbReference type="Proteomes" id="UP001500552">
    <property type="component" value="Unassembled WGS sequence"/>
</dbReference>